<gene>
    <name evidence="1" type="ORF">I4F81_008719</name>
</gene>
<comment type="caution">
    <text evidence="1">The sequence shown here is derived from an EMBL/GenBank/DDBJ whole genome shotgun (WGS) entry which is preliminary data.</text>
</comment>
<evidence type="ECO:0000313" key="2">
    <source>
        <dbReference type="Proteomes" id="UP000798662"/>
    </source>
</evidence>
<proteinExistence type="predicted"/>
<sequence length="774" mass="79258">MHSCSLVPAVLQDFCTVRRAPAFPPRVPSPNRMPARNPSPSSLPPRPCPLLIPSPTGPSRRSRPSILPSPPLPPGVCGPGGGWPVPSGAVDQPAGGKGREQGERRAAPSQAEGSRRSARPITPQPRPSPLSCHPASSAAAACTRRWGVGTMEVDGGAGLGRPPPPQPPLLPRPSGAPPVAPGLLGLPHELLCLVAECLAAAAAAERAAAVRVAGVDAFAPSALDEPWVGGRGADSNSGGVAGGGGGGGDGAPPLPDGSHGLLLSRPVARAMLPWSLTCRRLWQVWRDVRAAAVTAVDVGGAADCAAAAAVVRLPHVTVVSADGGPGQWGAFSSSADGRMPDPVLVTEGLQQWPPGRPGIAAFSMVGAPTGRGGEAPGLLCSLSPRVGAALSSAPHVSSLRRLCLVVGPPAGRVVSLLDAVGAHLTDLTLLMEHDPSHMKPLNRLLAGVGRSMRRLVLNCTISFAGTEASWLVTQCPDLEVLHLLNMFWLVRDDGDGNPWCVAPGTDFMDPGDEQQDVVQDDALGILAANLRLEELVVSACVEVEAPSSSEDGSAVEPVWVTPSPSIAAVGSALAALSPSLQRFGLASCASIGPLVAAFPPLPQLTGLRLDWSTADAAVSNVQLLPAVTALARAGAAPRLADLTLVLPGAVDGGDRAAVAQLNRLTPLTRLRLVCVPHTSKDTWAATVLAAVALPLLAELVVQVAGDAPLDVSIPGLRRRCPCLSSLRIHSANVGLALLQGLSVAGVPSTFVHCTVLPGVTHGWVRHDPLLRFRS</sequence>
<accession>A0ACC3C8C9</accession>
<dbReference type="Proteomes" id="UP000798662">
    <property type="component" value="Chromosome 2"/>
</dbReference>
<reference evidence="1" key="1">
    <citation type="submission" date="2019-11" db="EMBL/GenBank/DDBJ databases">
        <title>Nori genome reveals adaptations in red seaweeds to the harsh intertidal environment.</title>
        <authorList>
            <person name="Wang D."/>
            <person name="Mao Y."/>
        </authorList>
    </citation>
    <scope>NUCLEOTIDE SEQUENCE</scope>
    <source>
        <tissue evidence="1">Gametophyte</tissue>
    </source>
</reference>
<keyword evidence="2" id="KW-1185">Reference proteome</keyword>
<protein>
    <submittedName>
        <fullName evidence="1">Uncharacterized protein</fullName>
    </submittedName>
</protein>
<dbReference type="EMBL" id="CM020619">
    <property type="protein sequence ID" value="KAK1866199.1"/>
    <property type="molecule type" value="Genomic_DNA"/>
</dbReference>
<name>A0ACC3C8C9_PYRYE</name>
<evidence type="ECO:0000313" key="1">
    <source>
        <dbReference type="EMBL" id="KAK1866199.1"/>
    </source>
</evidence>
<organism evidence="1 2">
    <name type="scientific">Pyropia yezoensis</name>
    <name type="common">Susabi-nori</name>
    <name type="synonym">Porphyra yezoensis</name>
    <dbReference type="NCBI Taxonomy" id="2788"/>
    <lineage>
        <taxon>Eukaryota</taxon>
        <taxon>Rhodophyta</taxon>
        <taxon>Bangiophyceae</taxon>
        <taxon>Bangiales</taxon>
        <taxon>Bangiaceae</taxon>
        <taxon>Pyropia</taxon>
    </lineage>
</organism>